<evidence type="ECO:0000313" key="3">
    <source>
        <dbReference type="Proteomes" id="UP000072421"/>
    </source>
</evidence>
<dbReference type="NCBIfam" id="TIGR02601">
    <property type="entry name" value="autotrns_rpt"/>
    <property type="match status" value="1"/>
</dbReference>
<dbReference type="RefSeq" id="WP_061538635.1">
    <property type="nucleotide sequence ID" value="NZ_CP013232.1"/>
</dbReference>
<accession>A0A127P626</accession>
<dbReference type="Pfam" id="PF12951">
    <property type="entry name" value="PATR"/>
    <property type="match status" value="1"/>
</dbReference>
<name>A0A127P626_9BURK</name>
<reference evidence="2 3" key="1">
    <citation type="submission" date="2015-11" db="EMBL/GenBank/DDBJ databases">
        <title>Exploring the genomic traits of fungus-feeding bacterial genus Collimonas.</title>
        <authorList>
            <person name="Song C."/>
            <person name="Schmidt R."/>
            <person name="de Jager V."/>
            <person name="Krzyzanowska D."/>
            <person name="Jongedijk E."/>
            <person name="Cankar K."/>
            <person name="Beekwilder J."/>
            <person name="van Veen A."/>
            <person name="de Boer W."/>
            <person name="van Veen J.A."/>
            <person name="Garbeva P."/>
        </authorList>
    </citation>
    <scope>NUCLEOTIDE SEQUENCE [LARGE SCALE GENOMIC DNA]</scope>
    <source>
        <strain evidence="2 3">Ter6</strain>
    </source>
</reference>
<evidence type="ECO:0000256" key="1">
    <source>
        <dbReference type="ARBA" id="ARBA00022729"/>
    </source>
</evidence>
<evidence type="ECO:0000313" key="2">
    <source>
        <dbReference type="EMBL" id="AMO93290.1"/>
    </source>
</evidence>
<keyword evidence="1" id="KW-0732">Signal</keyword>
<dbReference type="AlphaFoldDB" id="A0A127P626"/>
<dbReference type="EMBL" id="CP013232">
    <property type="protein sequence ID" value="AMO93290.1"/>
    <property type="molecule type" value="Genomic_DNA"/>
</dbReference>
<dbReference type="SUPFAM" id="SSF51126">
    <property type="entry name" value="Pectin lyase-like"/>
    <property type="match status" value="1"/>
</dbReference>
<organism evidence="2">
    <name type="scientific">Collimonas fungivorans</name>
    <dbReference type="NCBI Taxonomy" id="158899"/>
    <lineage>
        <taxon>Bacteria</taxon>
        <taxon>Pseudomonadati</taxon>
        <taxon>Pseudomonadota</taxon>
        <taxon>Betaproteobacteria</taxon>
        <taxon>Burkholderiales</taxon>
        <taxon>Oxalobacteraceae</taxon>
        <taxon>Collimonas</taxon>
    </lineage>
</organism>
<dbReference type="InterPro" id="IPR013425">
    <property type="entry name" value="Autotrns_rpt"/>
</dbReference>
<gene>
    <name evidence="2" type="ORF">CFter6_0561</name>
</gene>
<dbReference type="InterPro" id="IPR011050">
    <property type="entry name" value="Pectin_lyase_fold/virulence"/>
</dbReference>
<dbReference type="Proteomes" id="UP000072421">
    <property type="component" value="Chromosome"/>
</dbReference>
<proteinExistence type="predicted"/>
<protein>
    <submittedName>
        <fullName evidence="2">Autotransporter-associated beta strand repeat family protein</fullName>
    </submittedName>
</protein>
<sequence length="171" mass="17303">MDASKGGFYAVDNWRNDISGAGKLTKQGSGALKLSGNNTWSGGAQLEAGTLEADSVSAFGAGDVYVSGGTLASNAPGALAIRGKYTQLANSTLELNVGSAQQETLAVAGKMTAAGGILHVKFQGGYKPAVGDTINIIAATSFKGKFDTISVHGFSATPLYSNTGLQLRIGV</sequence>
<dbReference type="PATRIC" id="fig|158899.10.peg.581"/>